<dbReference type="Proteomes" id="UP000230671">
    <property type="component" value="Unassembled WGS sequence"/>
</dbReference>
<feature type="active site" evidence="9">
    <location>
        <position position="122"/>
    </location>
</feature>
<comment type="subunit">
    <text evidence="9">Homodimer.</text>
</comment>
<evidence type="ECO:0000256" key="9">
    <source>
        <dbReference type="HAMAP-Rule" id="MF_00104"/>
    </source>
</evidence>
<dbReference type="GO" id="GO:0046872">
    <property type="term" value="F:metal ion binding"/>
    <property type="evidence" value="ECO:0007669"/>
    <property type="project" value="UniProtKB-KW"/>
</dbReference>
<dbReference type="GO" id="GO:0006364">
    <property type="term" value="P:rRNA processing"/>
    <property type="evidence" value="ECO:0007669"/>
    <property type="project" value="UniProtKB-UniRule"/>
</dbReference>
<evidence type="ECO:0000313" key="12">
    <source>
        <dbReference type="EMBL" id="PIP50751.1"/>
    </source>
</evidence>
<dbReference type="HAMAP" id="MF_00104">
    <property type="entry name" value="RNase_III"/>
    <property type="match status" value="1"/>
</dbReference>
<dbReference type="Gene3D" id="3.30.160.20">
    <property type="match status" value="1"/>
</dbReference>
<keyword evidence="9" id="KW-0963">Cytoplasm</keyword>
<dbReference type="GO" id="GO:0006397">
    <property type="term" value="P:mRNA processing"/>
    <property type="evidence" value="ECO:0007669"/>
    <property type="project" value="UniProtKB-UniRule"/>
</dbReference>
<protein>
    <recommendedName>
        <fullName evidence="9">Ribonuclease 3</fullName>
        <ecNumber evidence="9">3.1.26.3</ecNumber>
    </recommendedName>
    <alternativeName>
        <fullName evidence="9">Ribonuclease III</fullName>
        <shortName evidence="9">RNase III</shortName>
    </alternativeName>
</protein>
<comment type="function">
    <text evidence="9">Digests double-stranded RNA. Involved in the processing of primary rRNA transcript to yield the immediate precursors to the large and small rRNAs (23S and 16S). Processes some mRNAs, and tRNAs when they are encoded in the rRNA operon. Processes pre-crRNA and tracrRNA of type II CRISPR loci if present in the organism.</text>
</comment>
<evidence type="ECO:0000256" key="3">
    <source>
        <dbReference type="ARBA" id="ARBA00022552"/>
    </source>
</evidence>
<dbReference type="FunFam" id="3.30.160.20:FF:000007">
    <property type="entry name" value="Double-stranded RNA-binding protein Staufen homolog 1"/>
    <property type="match status" value="1"/>
</dbReference>
<keyword evidence="9" id="KW-0819">tRNA processing</keyword>
<dbReference type="Pfam" id="PF14622">
    <property type="entry name" value="Ribonucleas_3_3"/>
    <property type="match status" value="1"/>
</dbReference>
<comment type="caution">
    <text evidence="12">The sequence shown here is derived from an EMBL/GenBank/DDBJ whole genome shotgun (WGS) entry which is preliminary data.</text>
</comment>
<keyword evidence="9" id="KW-0479">Metal-binding</keyword>
<dbReference type="GO" id="GO:0004525">
    <property type="term" value="F:ribonuclease III activity"/>
    <property type="evidence" value="ECO:0007669"/>
    <property type="project" value="UniProtKB-UniRule"/>
</dbReference>
<comment type="cofactor">
    <cofactor evidence="9">
        <name>Mg(2+)</name>
        <dbReference type="ChEBI" id="CHEBI:18420"/>
    </cofactor>
</comment>
<dbReference type="NCBIfam" id="TIGR02191">
    <property type="entry name" value="RNaseIII"/>
    <property type="match status" value="1"/>
</dbReference>
<dbReference type="Pfam" id="PF00035">
    <property type="entry name" value="dsrm"/>
    <property type="match status" value="1"/>
</dbReference>
<evidence type="ECO:0000256" key="1">
    <source>
        <dbReference type="ARBA" id="ARBA00000109"/>
    </source>
</evidence>
<evidence type="ECO:0000256" key="4">
    <source>
        <dbReference type="ARBA" id="ARBA00022664"/>
    </source>
</evidence>
<evidence type="ECO:0000256" key="2">
    <source>
        <dbReference type="ARBA" id="ARBA00010183"/>
    </source>
</evidence>
<dbReference type="GO" id="GO:0019843">
    <property type="term" value="F:rRNA binding"/>
    <property type="evidence" value="ECO:0007669"/>
    <property type="project" value="UniProtKB-KW"/>
</dbReference>
<accession>A0A2H0AZG8</accession>
<dbReference type="SUPFAM" id="SSF69065">
    <property type="entry name" value="RNase III domain-like"/>
    <property type="match status" value="1"/>
</dbReference>
<reference evidence="12 13" key="1">
    <citation type="submission" date="2017-09" db="EMBL/GenBank/DDBJ databases">
        <title>Depth-based differentiation of microbial function through sediment-hosted aquifers and enrichment of novel symbionts in the deep terrestrial subsurface.</title>
        <authorList>
            <person name="Probst A.J."/>
            <person name="Ladd B."/>
            <person name="Jarett J.K."/>
            <person name="Geller-Mcgrath D.E."/>
            <person name="Sieber C.M."/>
            <person name="Emerson J.B."/>
            <person name="Anantharaman K."/>
            <person name="Thomas B.C."/>
            <person name="Malmstrom R."/>
            <person name="Stieglmeier M."/>
            <person name="Klingl A."/>
            <person name="Woyke T."/>
            <person name="Ryan C.M."/>
            <person name="Banfield J.F."/>
        </authorList>
    </citation>
    <scope>NUCLEOTIDE SEQUENCE [LARGE SCALE GENOMIC DNA]</scope>
    <source>
        <strain evidence="12">CG23_combo_of_CG06-09_8_20_14_all_41_73</strain>
    </source>
</reference>
<evidence type="ECO:0000256" key="8">
    <source>
        <dbReference type="ARBA" id="ARBA00022884"/>
    </source>
</evidence>
<feature type="domain" description="DRBM" evidence="10">
    <location>
        <begin position="160"/>
        <end position="229"/>
    </location>
</feature>
<evidence type="ECO:0000259" key="10">
    <source>
        <dbReference type="PROSITE" id="PS50137"/>
    </source>
</evidence>
<feature type="binding site" evidence="9">
    <location>
        <position position="47"/>
    </location>
    <ligand>
        <name>Mg(2+)</name>
        <dbReference type="ChEBI" id="CHEBI:18420"/>
    </ligand>
</feature>
<organism evidence="12 13">
    <name type="scientific">Candidatus Berkelbacteria bacterium CG23_combo_of_CG06-09_8_20_14_all_41_73</name>
    <dbReference type="NCBI Taxonomy" id="1974519"/>
    <lineage>
        <taxon>Bacteria</taxon>
        <taxon>Candidatus Berkelbacteria</taxon>
    </lineage>
</organism>
<feature type="active site" evidence="9">
    <location>
        <position position="51"/>
    </location>
</feature>
<keyword evidence="6 9" id="KW-0255">Endonuclease</keyword>
<keyword evidence="9" id="KW-0699">rRNA-binding</keyword>
<keyword evidence="5 9" id="KW-0540">Nuclease</keyword>
<evidence type="ECO:0000256" key="6">
    <source>
        <dbReference type="ARBA" id="ARBA00022759"/>
    </source>
</evidence>
<dbReference type="PANTHER" id="PTHR11207">
    <property type="entry name" value="RIBONUCLEASE III"/>
    <property type="match status" value="1"/>
</dbReference>
<dbReference type="SUPFAM" id="SSF54768">
    <property type="entry name" value="dsRNA-binding domain-like"/>
    <property type="match status" value="1"/>
</dbReference>
<feature type="domain" description="RNase III" evidence="11">
    <location>
        <begin position="5"/>
        <end position="133"/>
    </location>
</feature>
<dbReference type="InterPro" id="IPR036389">
    <property type="entry name" value="RNase_III_sf"/>
</dbReference>
<keyword evidence="3 9" id="KW-0698">rRNA processing</keyword>
<evidence type="ECO:0000313" key="13">
    <source>
        <dbReference type="Proteomes" id="UP000230671"/>
    </source>
</evidence>
<dbReference type="GO" id="GO:0008033">
    <property type="term" value="P:tRNA processing"/>
    <property type="evidence" value="ECO:0007669"/>
    <property type="project" value="UniProtKB-KW"/>
</dbReference>
<proteinExistence type="inferred from homology"/>
<feature type="binding site" evidence="9">
    <location>
        <position position="122"/>
    </location>
    <ligand>
        <name>Mg(2+)</name>
        <dbReference type="ChEBI" id="CHEBI:18420"/>
    </ligand>
</feature>
<gene>
    <name evidence="9 12" type="primary">rnc</name>
    <name evidence="12" type="ORF">COX11_02490</name>
</gene>
<dbReference type="PROSITE" id="PS50137">
    <property type="entry name" value="DS_RBD"/>
    <property type="match status" value="1"/>
</dbReference>
<keyword evidence="8 9" id="KW-0694">RNA-binding</keyword>
<dbReference type="CDD" id="cd10845">
    <property type="entry name" value="DSRM_RNAse_III_family"/>
    <property type="match status" value="1"/>
</dbReference>
<dbReference type="PROSITE" id="PS50142">
    <property type="entry name" value="RNASE_3_2"/>
    <property type="match status" value="1"/>
</dbReference>
<dbReference type="GO" id="GO:0010468">
    <property type="term" value="P:regulation of gene expression"/>
    <property type="evidence" value="ECO:0007669"/>
    <property type="project" value="TreeGrafter"/>
</dbReference>
<dbReference type="EC" id="3.1.26.3" evidence="9"/>
<evidence type="ECO:0000256" key="5">
    <source>
        <dbReference type="ARBA" id="ARBA00022722"/>
    </source>
</evidence>
<keyword evidence="4 9" id="KW-0507">mRNA processing</keyword>
<dbReference type="InterPro" id="IPR000999">
    <property type="entry name" value="RNase_III_dom"/>
</dbReference>
<keyword evidence="7 9" id="KW-0378">Hydrolase</keyword>
<evidence type="ECO:0000259" key="11">
    <source>
        <dbReference type="PROSITE" id="PS50142"/>
    </source>
</evidence>
<dbReference type="Gene3D" id="1.10.1520.10">
    <property type="entry name" value="Ribonuclease III domain"/>
    <property type="match status" value="1"/>
</dbReference>
<comment type="catalytic activity">
    <reaction evidence="1 9">
        <text>Endonucleolytic cleavage to 5'-phosphomonoester.</text>
        <dbReference type="EC" id="3.1.26.3"/>
    </reaction>
</comment>
<dbReference type="PANTHER" id="PTHR11207:SF0">
    <property type="entry name" value="RIBONUCLEASE 3"/>
    <property type="match status" value="1"/>
</dbReference>
<dbReference type="PROSITE" id="PS00517">
    <property type="entry name" value="RNASE_3_1"/>
    <property type="match status" value="1"/>
</dbReference>
<dbReference type="AlphaFoldDB" id="A0A2H0AZG8"/>
<dbReference type="SMART" id="SM00358">
    <property type="entry name" value="DSRM"/>
    <property type="match status" value="1"/>
</dbReference>
<keyword evidence="9" id="KW-0460">Magnesium</keyword>
<dbReference type="EMBL" id="PCSO01000100">
    <property type="protein sequence ID" value="PIP50751.1"/>
    <property type="molecule type" value="Genomic_DNA"/>
</dbReference>
<dbReference type="FunFam" id="1.10.1520.10:FF:000001">
    <property type="entry name" value="Ribonuclease 3"/>
    <property type="match status" value="1"/>
</dbReference>
<dbReference type="InterPro" id="IPR014720">
    <property type="entry name" value="dsRBD_dom"/>
</dbReference>
<dbReference type="CDD" id="cd00593">
    <property type="entry name" value="RIBOc"/>
    <property type="match status" value="1"/>
</dbReference>
<comment type="similarity">
    <text evidence="2">Belongs to the ribonuclease III family.</text>
</comment>
<evidence type="ECO:0000256" key="7">
    <source>
        <dbReference type="ARBA" id="ARBA00022801"/>
    </source>
</evidence>
<feature type="binding site" evidence="9">
    <location>
        <position position="119"/>
    </location>
    <ligand>
        <name>Mg(2+)</name>
        <dbReference type="ChEBI" id="CHEBI:18420"/>
    </ligand>
</feature>
<dbReference type="SMART" id="SM00535">
    <property type="entry name" value="RIBOc"/>
    <property type="match status" value="1"/>
</dbReference>
<comment type="subcellular location">
    <subcellularLocation>
        <location evidence="9">Cytoplasm</location>
    </subcellularLocation>
</comment>
<dbReference type="InterPro" id="IPR011907">
    <property type="entry name" value="RNase_III"/>
</dbReference>
<sequence>MMEDIEKFVKSIGINFNNQGLLKQVFIHRSYINEHRGSSLVHNERLEFLGDAVLELAVTEYLFVRYDRPEGEMTSWRSALVKGESLSEEAKKIGMEDHIRVSRGEAKNTGKARDLILANAFEALIGAVYLDQGYETAKKFIEKHIIYKLDEILENQRYIDAKSQLQEISQEKFSITPTYETISETGPDHNKKFVVGVYIGKKKVGEGEGNSKQKAQIAAAANALENKELFE</sequence>
<dbReference type="GO" id="GO:0003725">
    <property type="term" value="F:double-stranded RNA binding"/>
    <property type="evidence" value="ECO:0007669"/>
    <property type="project" value="TreeGrafter"/>
</dbReference>
<name>A0A2H0AZG8_9BACT</name>
<dbReference type="GO" id="GO:0005737">
    <property type="term" value="C:cytoplasm"/>
    <property type="evidence" value="ECO:0007669"/>
    <property type="project" value="UniProtKB-SubCell"/>
</dbReference>